<dbReference type="GO" id="GO:0004722">
    <property type="term" value="F:protein serine/threonine phosphatase activity"/>
    <property type="evidence" value="ECO:0007669"/>
    <property type="project" value="UniProtKB-EC"/>
</dbReference>
<evidence type="ECO:0000259" key="17">
    <source>
        <dbReference type="SMART" id="SM00331"/>
    </source>
</evidence>
<evidence type="ECO:0000256" key="15">
    <source>
        <dbReference type="ARBA" id="ARBA00081350"/>
    </source>
</evidence>
<dbReference type="EC" id="3.1.3.16" evidence="1"/>
<evidence type="ECO:0000259" key="16">
    <source>
        <dbReference type="SMART" id="SM00065"/>
    </source>
</evidence>
<accession>A0A1H8KHJ3</accession>
<dbReference type="SUPFAM" id="SSF55781">
    <property type="entry name" value="GAF domain-like"/>
    <property type="match status" value="1"/>
</dbReference>
<evidence type="ECO:0000256" key="1">
    <source>
        <dbReference type="ARBA" id="ARBA00013081"/>
    </source>
</evidence>
<evidence type="ECO:0000256" key="5">
    <source>
        <dbReference type="ARBA" id="ARBA00022741"/>
    </source>
</evidence>
<dbReference type="OrthoDB" id="118142at2"/>
<dbReference type="InterPro" id="IPR029016">
    <property type="entry name" value="GAF-like_dom_sf"/>
</dbReference>
<keyword evidence="9" id="KW-0460">Magnesium</keyword>
<evidence type="ECO:0000256" key="3">
    <source>
        <dbReference type="ARBA" id="ARBA00022679"/>
    </source>
</evidence>
<dbReference type="InterPro" id="IPR001932">
    <property type="entry name" value="PPM-type_phosphatase-like_dom"/>
</dbReference>
<evidence type="ECO:0000256" key="6">
    <source>
        <dbReference type="ARBA" id="ARBA00022777"/>
    </source>
</evidence>
<dbReference type="GO" id="GO:0016301">
    <property type="term" value="F:kinase activity"/>
    <property type="evidence" value="ECO:0007669"/>
    <property type="project" value="UniProtKB-KW"/>
</dbReference>
<dbReference type="PANTHER" id="PTHR43156:SF2">
    <property type="entry name" value="STAGE II SPORULATION PROTEIN E"/>
    <property type="match status" value="1"/>
</dbReference>
<evidence type="ECO:0000256" key="10">
    <source>
        <dbReference type="ARBA" id="ARBA00022912"/>
    </source>
</evidence>
<evidence type="ECO:0000256" key="14">
    <source>
        <dbReference type="ARBA" id="ARBA00075117"/>
    </source>
</evidence>
<dbReference type="Pfam" id="PF07228">
    <property type="entry name" value="SpoIIE"/>
    <property type="match status" value="1"/>
</dbReference>
<organism evidence="18 19">
    <name type="scientific">Actinacidiphila rubida</name>
    <dbReference type="NCBI Taxonomy" id="310780"/>
    <lineage>
        <taxon>Bacteria</taxon>
        <taxon>Bacillati</taxon>
        <taxon>Actinomycetota</taxon>
        <taxon>Actinomycetes</taxon>
        <taxon>Kitasatosporales</taxon>
        <taxon>Streptomycetaceae</taxon>
        <taxon>Actinacidiphila</taxon>
    </lineage>
</organism>
<dbReference type="AlphaFoldDB" id="A0A1H8KHJ3"/>
<feature type="domain" description="PPM-type phosphatase" evidence="17">
    <location>
        <begin position="210"/>
        <end position="427"/>
    </location>
</feature>
<dbReference type="Proteomes" id="UP000181951">
    <property type="component" value="Unassembled WGS sequence"/>
</dbReference>
<keyword evidence="4" id="KW-0479">Metal-binding</keyword>
<keyword evidence="19" id="KW-1185">Reference proteome</keyword>
<evidence type="ECO:0000313" key="19">
    <source>
        <dbReference type="Proteomes" id="UP000181951"/>
    </source>
</evidence>
<proteinExistence type="predicted"/>
<evidence type="ECO:0000256" key="4">
    <source>
        <dbReference type="ARBA" id="ARBA00022723"/>
    </source>
</evidence>
<dbReference type="SMART" id="SM00065">
    <property type="entry name" value="GAF"/>
    <property type="match status" value="1"/>
</dbReference>
<dbReference type="STRING" id="310780.SAMN05216267_10138"/>
<keyword evidence="7" id="KW-0378">Hydrolase</keyword>
<evidence type="ECO:0000256" key="9">
    <source>
        <dbReference type="ARBA" id="ARBA00022842"/>
    </source>
</evidence>
<protein>
    <recommendedName>
        <fullName evidence="1">protein-serine/threonine phosphatase</fullName>
        <ecNumber evidence="1">3.1.3.16</ecNumber>
    </recommendedName>
    <alternativeName>
        <fullName evidence="15">Protein-serine/threonine phosphatase</fullName>
    </alternativeName>
    <alternativeName>
        <fullName evidence="14">Serine/threonine-protein kinase</fullName>
    </alternativeName>
</protein>
<keyword evidence="6" id="KW-0418">Kinase</keyword>
<comment type="function">
    <text evidence="13">Primarily acts as an independent SigF regulator that is sensitive to the osmosensory signal, mediating the cross talk of PknD with the SigF regulon. Possesses both phosphatase and kinase activities. The kinase domain functions as a classic anti-sigma factor-like kinase to phosphorylate the anti-anti-sigma factor domain at the canonical regulatory site, and the phosphatase domain antagonizes this activity.</text>
</comment>
<dbReference type="FunFam" id="3.60.40.10:FF:000005">
    <property type="entry name" value="Serine/threonine protein phosphatase"/>
    <property type="match status" value="1"/>
</dbReference>
<evidence type="ECO:0000256" key="11">
    <source>
        <dbReference type="ARBA" id="ARBA00023211"/>
    </source>
</evidence>
<sequence>MDRGEADVAVQAALRRLTLLNEAAVVLSSTLDAVEGLQRVSRVLVPALADWCVADLMDPDGRVERVCVVHRDPEVDVSDLAGTMPPLPVEPTGPLSRVLRGAGTALLTEADVPRVEEAADSFHAVNLKLFEQLGGHTLIVAPLRVRGRVLGALTAVRGADRPPLEEPDLALVEDLAHRIALAVDNGRLHAETQHIAERLQRSLLPDLPLVEGLQITARYVPAADTAQVGGDWYDCFVLPDGDTALIIGDITGHDLQATVTMAQVRNMLRGIACDRMEPPARILRRLDLAITVLYGLRTATCVYALVKGPVGGPYRLIWSAAGHPPPLLVTFDGETRYLQGGHGMMLGVDADDEREGAETDLPARSTLLLYTDGLVERRGESLDHGLTRLRQRAAALSRYGVDRMCDELLESLAADSHDDVALLALRLPRTPPPA</sequence>
<keyword evidence="2" id="KW-0597">Phosphoprotein</keyword>
<evidence type="ECO:0000256" key="13">
    <source>
        <dbReference type="ARBA" id="ARBA00056274"/>
    </source>
</evidence>
<dbReference type="SMART" id="SM00331">
    <property type="entry name" value="PP2C_SIG"/>
    <property type="match status" value="1"/>
</dbReference>
<dbReference type="RefSeq" id="WP_075016919.1">
    <property type="nucleotide sequence ID" value="NZ_FODD01000013.1"/>
</dbReference>
<dbReference type="InterPro" id="IPR052016">
    <property type="entry name" value="Bact_Sigma-Reg"/>
</dbReference>
<dbReference type="PANTHER" id="PTHR43156">
    <property type="entry name" value="STAGE II SPORULATION PROTEIN E-RELATED"/>
    <property type="match status" value="1"/>
</dbReference>
<dbReference type="GO" id="GO:0046872">
    <property type="term" value="F:metal ion binding"/>
    <property type="evidence" value="ECO:0007669"/>
    <property type="project" value="UniProtKB-KW"/>
</dbReference>
<keyword evidence="8" id="KW-0067">ATP-binding</keyword>
<comment type="catalytic activity">
    <reaction evidence="12">
        <text>O-phospho-L-seryl-[protein] + H2O = L-seryl-[protein] + phosphate</text>
        <dbReference type="Rhea" id="RHEA:20629"/>
        <dbReference type="Rhea" id="RHEA-COMP:9863"/>
        <dbReference type="Rhea" id="RHEA-COMP:11604"/>
        <dbReference type="ChEBI" id="CHEBI:15377"/>
        <dbReference type="ChEBI" id="CHEBI:29999"/>
        <dbReference type="ChEBI" id="CHEBI:43474"/>
        <dbReference type="ChEBI" id="CHEBI:83421"/>
        <dbReference type="EC" id="3.1.3.16"/>
    </reaction>
</comment>
<dbReference type="Gene3D" id="3.30.450.40">
    <property type="match status" value="1"/>
</dbReference>
<evidence type="ECO:0000256" key="2">
    <source>
        <dbReference type="ARBA" id="ARBA00022553"/>
    </source>
</evidence>
<evidence type="ECO:0000313" key="18">
    <source>
        <dbReference type="EMBL" id="SEN92372.1"/>
    </source>
</evidence>
<dbReference type="Pfam" id="PF01590">
    <property type="entry name" value="GAF"/>
    <property type="match status" value="1"/>
</dbReference>
<feature type="domain" description="GAF" evidence="16">
    <location>
        <begin position="32"/>
        <end position="193"/>
    </location>
</feature>
<keyword evidence="5" id="KW-0547">Nucleotide-binding</keyword>
<keyword evidence="10" id="KW-0904">Protein phosphatase</keyword>
<evidence type="ECO:0000256" key="8">
    <source>
        <dbReference type="ARBA" id="ARBA00022840"/>
    </source>
</evidence>
<dbReference type="InterPro" id="IPR003018">
    <property type="entry name" value="GAF"/>
</dbReference>
<keyword evidence="11" id="KW-0464">Manganese</keyword>
<evidence type="ECO:0000256" key="7">
    <source>
        <dbReference type="ARBA" id="ARBA00022801"/>
    </source>
</evidence>
<gene>
    <name evidence="18" type="ORF">SAMN05216267_10138</name>
</gene>
<dbReference type="SUPFAM" id="SSF81606">
    <property type="entry name" value="PP2C-like"/>
    <property type="match status" value="1"/>
</dbReference>
<dbReference type="Gene3D" id="3.60.40.10">
    <property type="entry name" value="PPM-type phosphatase domain"/>
    <property type="match status" value="1"/>
</dbReference>
<dbReference type="InterPro" id="IPR036457">
    <property type="entry name" value="PPM-type-like_dom_sf"/>
</dbReference>
<evidence type="ECO:0000256" key="12">
    <source>
        <dbReference type="ARBA" id="ARBA00047761"/>
    </source>
</evidence>
<dbReference type="FunFam" id="3.30.450.40:FF:000035">
    <property type="entry name" value="PAS sensor protein"/>
    <property type="match status" value="1"/>
</dbReference>
<dbReference type="GO" id="GO:0005524">
    <property type="term" value="F:ATP binding"/>
    <property type="evidence" value="ECO:0007669"/>
    <property type="project" value="UniProtKB-KW"/>
</dbReference>
<name>A0A1H8KHJ3_9ACTN</name>
<keyword evidence="3" id="KW-0808">Transferase</keyword>
<reference evidence="18 19" key="1">
    <citation type="submission" date="2016-10" db="EMBL/GenBank/DDBJ databases">
        <authorList>
            <person name="de Groot N.N."/>
        </authorList>
    </citation>
    <scope>NUCLEOTIDE SEQUENCE [LARGE SCALE GENOMIC DNA]</scope>
    <source>
        <strain evidence="18 19">CGMCC 4.2026</strain>
    </source>
</reference>
<dbReference type="EMBL" id="FODD01000013">
    <property type="protein sequence ID" value="SEN92372.1"/>
    <property type="molecule type" value="Genomic_DNA"/>
</dbReference>